<comment type="caution">
    <text evidence="1">The sequence shown here is derived from an EMBL/GenBank/DDBJ whole genome shotgun (WGS) entry which is preliminary data.</text>
</comment>
<proteinExistence type="predicted"/>
<evidence type="ECO:0000313" key="1">
    <source>
        <dbReference type="EMBL" id="KAK5998753.1"/>
    </source>
</evidence>
<evidence type="ECO:0000313" key="2">
    <source>
        <dbReference type="Proteomes" id="UP001338125"/>
    </source>
</evidence>
<organism evidence="1 2">
    <name type="scientific">Cladobotryum mycophilum</name>
    <dbReference type="NCBI Taxonomy" id="491253"/>
    <lineage>
        <taxon>Eukaryota</taxon>
        <taxon>Fungi</taxon>
        <taxon>Dikarya</taxon>
        <taxon>Ascomycota</taxon>
        <taxon>Pezizomycotina</taxon>
        <taxon>Sordariomycetes</taxon>
        <taxon>Hypocreomycetidae</taxon>
        <taxon>Hypocreales</taxon>
        <taxon>Hypocreaceae</taxon>
        <taxon>Cladobotryum</taxon>
    </lineage>
</organism>
<sequence length="116" mass="13504">MKPRKILYSRLGQDGYLFQLTNLVFSKHYLNQAGRSAYTLPEVYFHPSDSRQDASKMNVWALFATFIKAHLELSFPLNKHSPHYSIDTVQEARFHFRELSPMGEMLPKSELPQRGC</sequence>
<dbReference type="EMBL" id="JAVFKD010000001">
    <property type="protein sequence ID" value="KAK5998753.1"/>
    <property type="molecule type" value="Genomic_DNA"/>
</dbReference>
<dbReference type="Proteomes" id="UP001338125">
    <property type="component" value="Unassembled WGS sequence"/>
</dbReference>
<accession>A0ABR0T2T6</accession>
<reference evidence="1 2" key="1">
    <citation type="submission" date="2024-01" db="EMBL/GenBank/DDBJ databases">
        <title>Complete genome of Cladobotryum mycophilum ATHUM6906.</title>
        <authorList>
            <person name="Christinaki A.C."/>
            <person name="Myridakis A.I."/>
            <person name="Kouvelis V.N."/>
        </authorList>
    </citation>
    <scope>NUCLEOTIDE SEQUENCE [LARGE SCALE GENOMIC DNA]</scope>
    <source>
        <strain evidence="1 2">ATHUM6906</strain>
    </source>
</reference>
<name>A0ABR0T2T6_9HYPO</name>
<protein>
    <submittedName>
        <fullName evidence="1">Uncharacterized protein</fullName>
    </submittedName>
</protein>
<keyword evidence="2" id="KW-1185">Reference proteome</keyword>
<gene>
    <name evidence="1" type="ORF">PT974_01135</name>
</gene>